<reference evidence="3" key="1">
    <citation type="submission" date="2022-04" db="EMBL/GenBank/DDBJ databases">
        <authorList>
            <person name="Xu L."/>
            <person name="Lv Z."/>
        </authorList>
    </citation>
    <scope>NUCLEOTIDE SEQUENCE</scope>
    <source>
        <strain evidence="3">LV_2022a</strain>
    </source>
</reference>
<evidence type="ECO:0000313" key="4">
    <source>
        <dbReference type="Proteomes" id="UP001292079"/>
    </source>
</evidence>
<dbReference type="Pfam" id="PF18658">
    <property type="entry name" value="zf-C2H2_12"/>
    <property type="match status" value="1"/>
</dbReference>
<accession>A0AAE1Z874</accession>
<reference evidence="3" key="2">
    <citation type="journal article" date="2023" name="Infect Dis Poverty">
        <title>Chromosome-scale genome of the human blood fluke Schistosoma mekongi and its implications for public health.</title>
        <authorList>
            <person name="Zhou M."/>
            <person name="Xu L."/>
            <person name="Xu D."/>
            <person name="Chen W."/>
            <person name="Khan J."/>
            <person name="Hu Y."/>
            <person name="Huang H."/>
            <person name="Wei H."/>
            <person name="Zhang Y."/>
            <person name="Chusongsang P."/>
            <person name="Tanasarnprasert K."/>
            <person name="Hu X."/>
            <person name="Limpanont Y."/>
            <person name="Lv Z."/>
        </authorList>
    </citation>
    <scope>NUCLEOTIDE SEQUENCE</scope>
    <source>
        <strain evidence="3">LV_2022a</strain>
    </source>
</reference>
<evidence type="ECO:0000313" key="3">
    <source>
        <dbReference type="EMBL" id="KAK4469188.1"/>
    </source>
</evidence>
<feature type="region of interest" description="Disordered" evidence="1">
    <location>
        <begin position="416"/>
        <end position="453"/>
    </location>
</feature>
<dbReference type="InterPro" id="IPR040647">
    <property type="entry name" value="SPIN-DOC_Znf-C2H2"/>
</dbReference>
<sequence length="1122" mass="126905">MITNQDVIKPFSIFSDKSTSLKGRNHICNLSILHDLASKWYLDGNFPVNRNINYQTGFVTSLSPADTMLYKNAPQPNSFFTSELNIRDNIVRKMSSPNNITVNKNDNPVDYSMHSHFNNSHYLTSTSPKAPVPQQSKYNHNSLEFSNDCNSCNNIASSFSKIECISEPVVSYATNNGTNSVRILKRKYSKSHLNVAKRYSDKYIRTGINKIDGMNQPSVVDITTNINIVSNNKTLNVIHSKIEDCLLTHNLKETSLNQKTIKEDINLISGKKLKINENGLKCDKSSIKKQTLDPNCYPISPGNTQNSENNEVDANNAYNNNDTKDSIVSTGAYKYLSWREKDRRRRFREEWKHLWLVVPHGFHEVMCLVCHKVMTQRKLDTIKRHVVRRHPDLLKMPEGDRQELFDQLTKRHNLMGDTNTSSITSSPRKLTQNSSDLCKSNSGKNLHSFPNTHKTKESSQKFVCNTPSWSTYHISDRNILKNVNRFNNIPLFDTPTFQSELYKKSRDSMSELCQVLNINPTLKQCLTSTGNEHLSKRNKEVLDTGTPNYVPVKLPEGWSDFLKVAGSSIPTFTSSANGLVDLLNYSTTSNQYNPTEINKHLLPRSNPPLLSSSFSQKPLFSSEYQTSTCDSFGQFCSSTSPGININSVNSLGSLTNKLLEPPNSPLLSSVVRPECSPNVQISIKSPVCMKSTSTEHSNSITIDDKNLDIISDSINCIGQKGNIDRDMNVYDNSPLSKTYLDSQLYSIRDHTVHDYNTNEPNQLLGLSKNASTSCASNKPSEFDPMVSTIPGLEESQYFIMAAWYTALMNSTKSANQVSDITSLNLCKAMWNKSVGTEQPYKLPVQSPDPEVFDTYLRVSSNSDQNASVRFKQENLSDSSGLTNTEQSHKQEVGLCLSKQINPSCQLKVNSDLNKFTISSLLSTEHRKTPTTLSTTTLKSINQCNNIPKSSSELNDPEECSKFKSFSEYISCILYRIHEKNIENSFNVCNQIKFDTPNFDFLSHIFSKEISAYQRKTTTFTSPKLSDSFHSSTETISKSNTLNQLYGDVCVSQNHIPSIYFLDPDNRFTNQMETYIKRYYDEQLRHNFDHIQKENQSNEQVITSYYVPLSKENSICPDSGRDK</sequence>
<dbReference type="AlphaFoldDB" id="A0AAE1Z874"/>
<dbReference type="EMBL" id="JALJAT010000005">
    <property type="protein sequence ID" value="KAK4469188.1"/>
    <property type="molecule type" value="Genomic_DNA"/>
</dbReference>
<organism evidence="3 4">
    <name type="scientific">Schistosoma mekongi</name>
    <name type="common">Parasitic worm</name>
    <dbReference type="NCBI Taxonomy" id="38744"/>
    <lineage>
        <taxon>Eukaryota</taxon>
        <taxon>Metazoa</taxon>
        <taxon>Spiralia</taxon>
        <taxon>Lophotrochozoa</taxon>
        <taxon>Platyhelminthes</taxon>
        <taxon>Trematoda</taxon>
        <taxon>Digenea</taxon>
        <taxon>Strigeidida</taxon>
        <taxon>Schistosomatoidea</taxon>
        <taxon>Schistosomatidae</taxon>
        <taxon>Schistosoma</taxon>
    </lineage>
</organism>
<protein>
    <recommendedName>
        <fullName evidence="2">SPIN-DOC-like zinc-finger domain-containing protein</fullName>
    </recommendedName>
</protein>
<evidence type="ECO:0000256" key="1">
    <source>
        <dbReference type="SAM" id="MobiDB-lite"/>
    </source>
</evidence>
<keyword evidence="4" id="KW-1185">Reference proteome</keyword>
<gene>
    <name evidence="3" type="ORF">MN116_006765</name>
</gene>
<comment type="caution">
    <text evidence="3">The sequence shown here is derived from an EMBL/GenBank/DDBJ whole genome shotgun (WGS) entry which is preliminary data.</text>
</comment>
<name>A0AAE1Z874_SCHME</name>
<feature type="compositionally biased region" description="Polar residues" evidence="1">
    <location>
        <begin position="416"/>
        <end position="452"/>
    </location>
</feature>
<dbReference type="Proteomes" id="UP001292079">
    <property type="component" value="Unassembled WGS sequence"/>
</dbReference>
<proteinExistence type="predicted"/>
<feature type="region of interest" description="Disordered" evidence="1">
    <location>
        <begin position="293"/>
        <end position="323"/>
    </location>
</feature>
<feature type="compositionally biased region" description="Low complexity" evidence="1">
    <location>
        <begin position="308"/>
        <end position="321"/>
    </location>
</feature>
<evidence type="ECO:0000259" key="2">
    <source>
        <dbReference type="Pfam" id="PF18658"/>
    </source>
</evidence>
<feature type="domain" description="SPIN-DOC-like zinc-finger" evidence="2">
    <location>
        <begin position="349"/>
        <end position="404"/>
    </location>
</feature>